<dbReference type="Pfam" id="PF03473">
    <property type="entry name" value="MOSC"/>
    <property type="match status" value="1"/>
</dbReference>
<proteinExistence type="predicted"/>
<organism evidence="2 3">
    <name type="scientific">Marinomonas sargassi</name>
    <dbReference type="NCBI Taxonomy" id="2984494"/>
    <lineage>
        <taxon>Bacteria</taxon>
        <taxon>Pseudomonadati</taxon>
        <taxon>Pseudomonadota</taxon>
        <taxon>Gammaproteobacteria</taxon>
        <taxon>Oceanospirillales</taxon>
        <taxon>Oceanospirillaceae</taxon>
        <taxon>Marinomonas</taxon>
    </lineage>
</organism>
<dbReference type="EMBL" id="JAOVZB010000003">
    <property type="protein sequence ID" value="MCV2402757.1"/>
    <property type="molecule type" value="Genomic_DNA"/>
</dbReference>
<dbReference type="InterPro" id="IPR011037">
    <property type="entry name" value="Pyrv_Knase-like_insert_dom_sf"/>
</dbReference>
<evidence type="ECO:0000313" key="2">
    <source>
        <dbReference type="EMBL" id="MCV2402757.1"/>
    </source>
</evidence>
<reference evidence="2 3" key="1">
    <citation type="submission" date="2022-10" db="EMBL/GenBank/DDBJ databases">
        <title>Marinomonas transparenta sp. nov. and Marinomonas sargassi sp. nov., isolated from marine alga (Sargassum natans (L.) Gaillon).</title>
        <authorList>
            <person name="Wang Y."/>
        </authorList>
    </citation>
    <scope>NUCLEOTIDE SEQUENCE [LARGE SCALE GENOMIC DNA]</scope>
    <source>
        <strain evidence="2 3">C2222</strain>
    </source>
</reference>
<dbReference type="PANTHER" id="PTHR14237">
    <property type="entry name" value="MOLYBDOPTERIN COFACTOR SULFURASE MOSC"/>
    <property type="match status" value="1"/>
</dbReference>
<dbReference type="PANTHER" id="PTHR14237:SF19">
    <property type="entry name" value="MITOCHONDRIAL AMIDOXIME REDUCING COMPONENT 1"/>
    <property type="match status" value="1"/>
</dbReference>
<dbReference type="RefSeq" id="WP_263530139.1">
    <property type="nucleotide sequence ID" value="NZ_JAOVZB010000003.1"/>
</dbReference>
<protein>
    <submittedName>
        <fullName evidence="2">MOSC domain-containing protein</fullName>
    </submittedName>
</protein>
<dbReference type="Pfam" id="PF03476">
    <property type="entry name" value="MOSC_N"/>
    <property type="match status" value="1"/>
</dbReference>
<accession>A0ABT2YSA2</accession>
<dbReference type="SUPFAM" id="SSF50800">
    <property type="entry name" value="PK beta-barrel domain-like"/>
    <property type="match status" value="1"/>
</dbReference>
<dbReference type="InterPro" id="IPR005303">
    <property type="entry name" value="MOCOS_middle"/>
</dbReference>
<dbReference type="Proteomes" id="UP001209713">
    <property type="component" value="Unassembled WGS sequence"/>
</dbReference>
<comment type="caution">
    <text evidence="2">The sequence shown here is derived from an EMBL/GenBank/DDBJ whole genome shotgun (WGS) entry which is preliminary data.</text>
</comment>
<keyword evidence="3" id="KW-1185">Reference proteome</keyword>
<dbReference type="InterPro" id="IPR005302">
    <property type="entry name" value="MoCF_Sase_C"/>
</dbReference>
<dbReference type="PROSITE" id="PS51340">
    <property type="entry name" value="MOSC"/>
    <property type="match status" value="1"/>
</dbReference>
<feature type="domain" description="MOSC" evidence="1">
    <location>
        <begin position="121"/>
        <end position="266"/>
    </location>
</feature>
<gene>
    <name evidence="2" type="ORF">OFY17_07655</name>
</gene>
<sequence length="280" mass="31962">MDYSLSEINIYPIKSVQGVSLDSCQVTSAGLLNDRQYMLVDENNEFVTGRDKPTLTQVQVNEVSATEWHLSHPSKNDVFIFHTDQLTPDYKKVIIWEDELEAQVAAQGVNDWFSNIVEKQVQLVFFGSQSERFTQRKPDTPVAFADGYPFHLTTEASLAELNDNCTIESSMAQFRPNLVVKGNKPFEEDSWKRIRIGEVEFENVKPCVRCIFITVDPATGERYKRGEPLKTLGKFRVLKNKGITFGSNLIALNSGVVNQGDQVEVLEYQEPEVYLDRRRR</sequence>
<evidence type="ECO:0000313" key="3">
    <source>
        <dbReference type="Proteomes" id="UP001209713"/>
    </source>
</evidence>
<name>A0ABT2YSA2_9GAMM</name>
<dbReference type="SUPFAM" id="SSF141673">
    <property type="entry name" value="MOSC N-terminal domain-like"/>
    <property type="match status" value="1"/>
</dbReference>
<evidence type="ECO:0000259" key="1">
    <source>
        <dbReference type="PROSITE" id="PS51340"/>
    </source>
</evidence>